<protein>
    <submittedName>
        <fullName evidence="2">Uncharacterized protein</fullName>
    </submittedName>
</protein>
<accession>R7W872</accession>
<dbReference type="InterPro" id="IPR040276">
    <property type="entry name" value="At4g26450-like"/>
</dbReference>
<feature type="region of interest" description="Disordered" evidence="1">
    <location>
        <begin position="439"/>
        <end position="463"/>
    </location>
</feature>
<reference evidence="2" key="1">
    <citation type="submission" date="2015-06" db="UniProtKB">
        <authorList>
            <consortium name="EnsemblPlants"/>
        </authorList>
    </citation>
    <scope>IDENTIFICATION</scope>
</reference>
<feature type="compositionally biased region" description="Polar residues" evidence="1">
    <location>
        <begin position="57"/>
        <end position="76"/>
    </location>
</feature>
<feature type="region of interest" description="Disordered" evidence="1">
    <location>
        <begin position="15"/>
        <end position="79"/>
    </location>
</feature>
<proteinExistence type="predicted"/>
<dbReference type="AlphaFoldDB" id="R7W872"/>
<feature type="compositionally biased region" description="Basic and acidic residues" evidence="1">
    <location>
        <begin position="105"/>
        <end position="125"/>
    </location>
</feature>
<evidence type="ECO:0000256" key="1">
    <source>
        <dbReference type="SAM" id="MobiDB-lite"/>
    </source>
</evidence>
<feature type="compositionally biased region" description="Basic and acidic residues" evidence="1">
    <location>
        <begin position="137"/>
        <end position="151"/>
    </location>
</feature>
<feature type="region of interest" description="Disordered" evidence="1">
    <location>
        <begin position="101"/>
        <end position="151"/>
    </location>
</feature>
<dbReference type="PANTHER" id="PTHR36056">
    <property type="entry name" value="PROTEIN, PUTATIVE-RELATED"/>
    <property type="match status" value="1"/>
</dbReference>
<dbReference type="EnsemblPlants" id="EMT18011">
    <property type="protein sequence ID" value="EMT18011"/>
    <property type="gene ID" value="F775_08481"/>
</dbReference>
<sequence>MEAGRLAAEYLVSTGVLPPSSLQRGGGDPWAVPPPPLPQPPQEPPAFCDWRRYDDVYSNNPGTRPRRNSSITSCCTNRDDYSNGGSYNGRWKRKYGEYRMGYPGHGREREKERVRSNSNGRRYEEDKDEDGAPGFQRDPRSSGENDESRRCVTDEVKEAAPFMEKAVGQLEMKDTRLNADVRKNADALLELQAENEGEMKENKILSSELDMDPNGDVNNTSIVVVMEADAKLLPDGKVVGEEAEDNNKVLCDRIALNDDMKILENGLHVDRSLLKHCDFAKAPTKPRSCHAHRKSVTETVDLVSSREGSEMVADEAANERSLTNIQPDNREDQIYQESTVSKTAYKEITMEPMLLQENKTLVVTENMKEYRNDAQLHVVQEYKEEQDVSSLTISQKDNLMQENDLSPLSASRKGGLMQETNLSTLTGTQEDIMIEDANLSPLPDAQNDSLIEESDQSPSTASHEVTLMQEADITPSLSLHKNNLNLQFKEGAQICDTEIVPKEVGLFEFSDQKNIVGADLFCNAGAETIIQMDEEEKLDQSSSFRIPNNPGFGQHSAPGYSVEPHKQLQEDFGANVGDIVGGTNNLCQVSLDNNSVQVFDIEDDMPIEGAGFDSSKAKNEMICSSMDVIMHPGIHTDDLPVIEDGYNLTLSDYLAADIPCYTSLRPDLQAGICTNDSEGIPVMDDPIYGSLTDIDISCYIDCIRTPSYAAQQINNEVSISNSAVHVGTSHCIKIQETEGLSPPSTGVIVRPVAAVPHPAAAVPDLKAGLCAADQDHRSQTVGDAFHLSIGRAKGVYPVVPCYWPPGDPRPSFPSLDPGTWQLWMKSDTVYLGSRHISPFMILSPKAKPPFTLNPRPPSPS</sequence>
<name>R7W872_AEGTA</name>
<evidence type="ECO:0000313" key="2">
    <source>
        <dbReference type="EnsemblPlants" id="EMT18011"/>
    </source>
</evidence>
<organism evidence="2">
    <name type="scientific">Aegilops tauschii</name>
    <name type="common">Tausch's goatgrass</name>
    <name type="synonym">Aegilops squarrosa</name>
    <dbReference type="NCBI Taxonomy" id="37682"/>
    <lineage>
        <taxon>Eukaryota</taxon>
        <taxon>Viridiplantae</taxon>
        <taxon>Streptophyta</taxon>
        <taxon>Embryophyta</taxon>
        <taxon>Tracheophyta</taxon>
        <taxon>Spermatophyta</taxon>
        <taxon>Magnoliopsida</taxon>
        <taxon>Liliopsida</taxon>
        <taxon>Poales</taxon>
        <taxon>Poaceae</taxon>
        <taxon>BOP clade</taxon>
        <taxon>Pooideae</taxon>
        <taxon>Triticodae</taxon>
        <taxon>Triticeae</taxon>
        <taxon>Triticinae</taxon>
        <taxon>Aegilops</taxon>
    </lineage>
</organism>
<feature type="compositionally biased region" description="Pro residues" evidence="1">
    <location>
        <begin position="31"/>
        <end position="44"/>
    </location>
</feature>
<dbReference type="PANTHER" id="PTHR36056:SF2">
    <property type="entry name" value="OS02G0550000 PROTEIN"/>
    <property type="match status" value="1"/>
</dbReference>